<keyword evidence="1" id="KW-0472">Membrane</keyword>
<accession>A0A0G0ZEA2</accession>
<evidence type="ECO:0000313" key="3">
    <source>
        <dbReference type="Proteomes" id="UP000034320"/>
    </source>
</evidence>
<comment type="caution">
    <text evidence="2">The sequence shown here is derived from an EMBL/GenBank/DDBJ whole genome shotgun (WGS) entry which is preliminary data.</text>
</comment>
<dbReference type="AlphaFoldDB" id="A0A0G0ZEA2"/>
<keyword evidence="1" id="KW-1133">Transmembrane helix</keyword>
<sequence length="324" mass="35784">MVKKSKSRTQITAKLNYFLVNKSYLTGLLTGFLLGLLFFVLIPKLQEKIKKTDPTNQAITAEKTASVQSEQLISEVTQKVLPEKFDLGVSFGDTVKKLVETGAIDRQKFMDLYQNRGGLPAEFQNLFDEASAEEITVTKENNAILLNLLWPLGIANKTDFLAAGPMKEDSANYASTGGWTLGREDGGKLFNRFPILPLTEGQEKEVVEIAQNIYRPCCGNSTYFPDCNHGAAMLGFIELAVVQGLSRDEIYKKALLLNSQWFPQTYVELAVYFKTQKNQEWNRVNPKEVLGSPYSSGAGYQAINKTLTESGLLPKVEGGGGCGV</sequence>
<protein>
    <submittedName>
        <fullName evidence="2">Uncharacterized protein</fullName>
    </submittedName>
</protein>
<proteinExistence type="predicted"/>
<dbReference type="Proteomes" id="UP000034320">
    <property type="component" value="Unassembled WGS sequence"/>
</dbReference>
<keyword evidence="1" id="KW-0812">Transmembrane</keyword>
<gene>
    <name evidence="2" type="ORF">UV09_C0010G0019</name>
</gene>
<dbReference type="EMBL" id="LCDD01000010">
    <property type="protein sequence ID" value="KKS47009.1"/>
    <property type="molecule type" value="Genomic_DNA"/>
</dbReference>
<evidence type="ECO:0000256" key="1">
    <source>
        <dbReference type="SAM" id="Phobius"/>
    </source>
</evidence>
<reference evidence="2 3" key="1">
    <citation type="journal article" date="2015" name="Nature">
        <title>rRNA introns, odd ribosomes, and small enigmatic genomes across a large radiation of phyla.</title>
        <authorList>
            <person name="Brown C.T."/>
            <person name="Hug L.A."/>
            <person name="Thomas B.C."/>
            <person name="Sharon I."/>
            <person name="Castelle C.J."/>
            <person name="Singh A."/>
            <person name="Wilkins M.J."/>
            <person name="Williams K.H."/>
            <person name="Banfield J.F."/>
        </authorList>
    </citation>
    <scope>NUCLEOTIDE SEQUENCE [LARGE SCALE GENOMIC DNA]</scope>
</reference>
<evidence type="ECO:0000313" key="2">
    <source>
        <dbReference type="EMBL" id="KKS47009.1"/>
    </source>
</evidence>
<name>A0A0G0ZEA2_9BACT</name>
<organism evidence="2 3">
    <name type="scientific">Candidatus Gottesmanbacteria bacterium GW2011_GWA2_42_18</name>
    <dbReference type="NCBI Taxonomy" id="1618442"/>
    <lineage>
        <taxon>Bacteria</taxon>
        <taxon>Candidatus Gottesmaniibacteriota</taxon>
    </lineage>
</organism>
<feature type="transmembrane region" description="Helical" evidence="1">
    <location>
        <begin position="24"/>
        <end position="42"/>
    </location>
</feature>